<proteinExistence type="predicted"/>
<dbReference type="InterPro" id="IPR022029">
    <property type="entry name" value="YoaR-like_PG-bd"/>
</dbReference>
<dbReference type="STRING" id="1121256.SAMN02746089_01261"/>
<protein>
    <submittedName>
        <fullName evidence="5">Vancomycin resistance protein YoaR, contains peptidoglycan-binding and VanW domains</fullName>
    </submittedName>
</protein>
<keyword evidence="3" id="KW-0812">Transmembrane</keyword>
<evidence type="ECO:0000313" key="5">
    <source>
        <dbReference type="EMBL" id="SHF07842.1"/>
    </source>
</evidence>
<reference evidence="5 6" key="1">
    <citation type="submission" date="2016-11" db="EMBL/GenBank/DDBJ databases">
        <authorList>
            <person name="Jaros S."/>
            <person name="Januszkiewicz K."/>
            <person name="Wedrychowicz H."/>
        </authorList>
    </citation>
    <scope>NUCLEOTIDE SEQUENCE [LARGE SCALE GENOMIC DNA]</scope>
    <source>
        <strain evidence="5 6">DSM 17918</strain>
    </source>
</reference>
<name>A0A1M4YQQ3_9THEO</name>
<feature type="transmembrane region" description="Helical" evidence="3">
    <location>
        <begin position="12"/>
        <end position="37"/>
    </location>
</feature>
<keyword evidence="3" id="KW-0472">Membrane</keyword>
<gene>
    <name evidence="5" type="ORF">SAMN02746089_01261</name>
</gene>
<feature type="region of interest" description="Disordered" evidence="2">
    <location>
        <begin position="457"/>
        <end position="498"/>
    </location>
</feature>
<dbReference type="Proteomes" id="UP000184088">
    <property type="component" value="Unassembled WGS sequence"/>
</dbReference>
<evidence type="ECO:0000259" key="4">
    <source>
        <dbReference type="PROSITE" id="PS51109"/>
    </source>
</evidence>
<dbReference type="InterPro" id="IPR052913">
    <property type="entry name" value="Glycopeptide_resist_protein"/>
</dbReference>
<dbReference type="AlphaFoldDB" id="A0A1M4YQQ3"/>
<organism evidence="5 6">
    <name type="scientific">Caldanaerobius fijiensis DSM 17918</name>
    <dbReference type="NCBI Taxonomy" id="1121256"/>
    <lineage>
        <taxon>Bacteria</taxon>
        <taxon>Bacillati</taxon>
        <taxon>Bacillota</taxon>
        <taxon>Clostridia</taxon>
        <taxon>Thermoanaerobacterales</taxon>
        <taxon>Thermoanaerobacteraceae</taxon>
        <taxon>Caldanaerobius</taxon>
    </lineage>
</organism>
<keyword evidence="1" id="KW-0732">Signal</keyword>
<evidence type="ECO:0000256" key="3">
    <source>
        <dbReference type="SAM" id="Phobius"/>
    </source>
</evidence>
<dbReference type="Pfam" id="PF07501">
    <property type="entry name" value="G5"/>
    <property type="match status" value="1"/>
</dbReference>
<dbReference type="PROSITE" id="PS51109">
    <property type="entry name" value="G5"/>
    <property type="match status" value="1"/>
</dbReference>
<dbReference type="SMART" id="SM01208">
    <property type="entry name" value="G5"/>
    <property type="match status" value="1"/>
</dbReference>
<keyword evidence="3" id="KW-1133">Transmembrane helix</keyword>
<dbReference type="Gene3D" id="2.20.230.10">
    <property type="entry name" value="Resuscitation-promoting factor rpfb"/>
    <property type="match status" value="1"/>
</dbReference>
<keyword evidence="6" id="KW-1185">Reference proteome</keyword>
<dbReference type="PANTHER" id="PTHR35788">
    <property type="entry name" value="EXPORTED PROTEIN-RELATED"/>
    <property type="match status" value="1"/>
</dbReference>
<evidence type="ECO:0000313" key="6">
    <source>
        <dbReference type="Proteomes" id="UP000184088"/>
    </source>
</evidence>
<sequence length="498" mass="55524">MVSETSTTGKKIFVGFIITILVLFMMGVAFGGTYAYLLLNEKTIVKNVYVNGINIGGLSKENAILKLKEHYEPLTQRDLILQWDSGEKKVVYSQVGVSYDYEKVVDKAYAIGKDKNVIKSLKDIYNANKKGVRLSLNMEIDDRKIDDILGVIAKEVDMPSEDARLLFNNGVFTVIPDKKGKKLDLAASKDLILAAIKNGAGSVKLKVQEVMPKYTTDFFKRVNTKVSSFSTQFNPADANRTDNIKTAAKALNGKLLMPGEEFSLNKTLGPRVISNGYKTAPVIVNGKLVDDVGGGVCQIATTLYNAVLRANLDVTRRIHHQFPVAYVPPGQDATIAGDWFDFRFKNTSKYPIYISSYVSGNRFNVDLYGDNYMNGITLDFKSDIVKVNKAKTIYVDDDKLPYGKEEVERPPHDGMVVEVYRYVYKNGRLIKKEKLYTDTYETVDAIIRRGTNKELLQDKDKNISPSQSNRANVMDATQDDAKINAPSANAIEPVAPEH</sequence>
<dbReference type="EMBL" id="FQVH01000011">
    <property type="protein sequence ID" value="SHF07842.1"/>
    <property type="molecule type" value="Genomic_DNA"/>
</dbReference>
<feature type="domain" description="G5" evidence="4">
    <location>
        <begin position="373"/>
        <end position="453"/>
    </location>
</feature>
<accession>A0A1M4YQQ3</accession>
<dbReference type="InterPro" id="IPR011098">
    <property type="entry name" value="G5_dom"/>
</dbReference>
<evidence type="ECO:0000256" key="2">
    <source>
        <dbReference type="SAM" id="MobiDB-lite"/>
    </source>
</evidence>
<dbReference type="Pfam" id="PF04294">
    <property type="entry name" value="VanW"/>
    <property type="match status" value="1"/>
</dbReference>
<dbReference type="PANTHER" id="PTHR35788:SF1">
    <property type="entry name" value="EXPORTED PROTEIN"/>
    <property type="match status" value="1"/>
</dbReference>
<evidence type="ECO:0000256" key="1">
    <source>
        <dbReference type="ARBA" id="ARBA00022729"/>
    </source>
</evidence>
<dbReference type="Pfam" id="PF12229">
    <property type="entry name" value="PG_binding_4"/>
    <property type="match status" value="1"/>
</dbReference>
<dbReference type="InterPro" id="IPR007391">
    <property type="entry name" value="Vancomycin_resist_VanW"/>
</dbReference>